<dbReference type="PROSITE" id="PS50110">
    <property type="entry name" value="RESPONSE_REGULATORY"/>
    <property type="match status" value="1"/>
</dbReference>
<keyword evidence="2" id="KW-0805">Transcription regulation</keyword>
<dbReference type="SUPFAM" id="SSF52172">
    <property type="entry name" value="CheY-like"/>
    <property type="match status" value="1"/>
</dbReference>
<dbReference type="SMART" id="SM00342">
    <property type="entry name" value="HTH_ARAC"/>
    <property type="match status" value="1"/>
</dbReference>
<dbReference type="GO" id="GO:0000160">
    <property type="term" value="P:phosphorelay signal transduction system"/>
    <property type="evidence" value="ECO:0007669"/>
    <property type="project" value="InterPro"/>
</dbReference>
<proteinExistence type="predicted"/>
<dbReference type="InterPro" id="IPR011006">
    <property type="entry name" value="CheY-like_superfamily"/>
</dbReference>
<accession>A0A4U8QBW1</accession>
<comment type="caution">
    <text evidence="9">The sequence shown here is derived from an EMBL/GenBank/DDBJ whole genome shotgun (WGS) entry which is preliminary data.</text>
</comment>
<evidence type="ECO:0000256" key="6">
    <source>
        <dbReference type="PROSITE-ProRule" id="PRU00169"/>
    </source>
</evidence>
<dbReference type="Gene3D" id="1.10.10.60">
    <property type="entry name" value="Homeodomain-like"/>
    <property type="match status" value="2"/>
</dbReference>
<evidence type="ECO:0000256" key="3">
    <source>
        <dbReference type="ARBA" id="ARBA00023125"/>
    </source>
</evidence>
<dbReference type="SUPFAM" id="SSF46689">
    <property type="entry name" value="Homeodomain-like"/>
    <property type="match status" value="2"/>
</dbReference>
<dbReference type="Gene3D" id="3.40.50.2300">
    <property type="match status" value="1"/>
</dbReference>
<keyword evidence="6" id="KW-0597">Phosphoprotein</keyword>
<sequence length="519" mass="59847">MNIIIIDDERLALESLAELIDWEAHGYHLAGCLKNGSEALRMMKTLNPDIVITDIRMPIMDGIDLSRELQKDYPHVKVVLLTAYKDFEYAQQALRYGVTEYLLKNQITEEKLLELLERLSGDILKSRQINLAIQHNYYHDLMADISPLDELKPIQKREGALQVLIKIKEPYLLSELVSYQMPEIRLDKAALVEAVAGIGEVKLQQIFGFGQQCWGLLFSTGLPGGQVPGQALLMELYGRIKKYFGELSQFDIAVLYDHGADTPQSMKESYRNMLKYMKYSIFFQSAMPYACRSMEKYYEDVDSNHGYVQAEIAKAKAAIQSGDYQGMNQIFDQLNTYFSKPRFNLGGFRYVFRKMIDLLDAIRANNNLSSLMQYIALHQEEMEGISSVWEIWNWIVCEFNKIGIQIGSNPGSIKDKKILHSIDYIHKNYMKKITVKSVAESVDLSEVYFGNLFKKETGYTFLEYLTMHRMEVAKYLIGEGKFKVYEIAEMTGYTSPQYFSQIFQKSTGYMPNEYSRRGE</sequence>
<comment type="function">
    <text evidence="5">May play the central regulatory role in sporulation. It may be an element of the effector pathway responsible for the activation of sporulation genes in response to nutritional stress. Spo0A may act in concert with spo0H (a sigma factor) to control the expression of some genes that are critical to the sporulation process.</text>
</comment>
<dbReference type="Pfam" id="PF00072">
    <property type="entry name" value="Response_reg"/>
    <property type="match status" value="1"/>
</dbReference>
<dbReference type="GO" id="GO:0003700">
    <property type="term" value="F:DNA-binding transcription factor activity"/>
    <property type="evidence" value="ECO:0007669"/>
    <property type="project" value="InterPro"/>
</dbReference>
<dbReference type="InterPro" id="IPR001789">
    <property type="entry name" value="Sig_transdc_resp-reg_receiver"/>
</dbReference>
<evidence type="ECO:0000256" key="2">
    <source>
        <dbReference type="ARBA" id="ARBA00023015"/>
    </source>
</evidence>
<keyword evidence="10" id="KW-1185">Reference proteome</keyword>
<evidence type="ECO:0000256" key="4">
    <source>
        <dbReference type="ARBA" id="ARBA00023163"/>
    </source>
</evidence>
<keyword evidence="3" id="KW-0238">DNA-binding</keyword>
<name>A0A4U8QBW1_9FIRM</name>
<dbReference type="CDD" id="cd17536">
    <property type="entry name" value="REC_YesN-like"/>
    <property type="match status" value="1"/>
</dbReference>
<gene>
    <name evidence="9" type="ORF">DSM106044_01041</name>
</gene>
<dbReference type="PANTHER" id="PTHR43280:SF2">
    <property type="entry name" value="HTH-TYPE TRANSCRIPTIONAL REGULATOR EXSA"/>
    <property type="match status" value="1"/>
</dbReference>
<dbReference type="Pfam" id="PF12833">
    <property type="entry name" value="HTH_18"/>
    <property type="match status" value="1"/>
</dbReference>
<feature type="domain" description="HTH araC/xylS-type" evidence="7">
    <location>
        <begin position="419"/>
        <end position="517"/>
    </location>
</feature>
<dbReference type="PROSITE" id="PS01124">
    <property type="entry name" value="HTH_ARAC_FAMILY_2"/>
    <property type="match status" value="1"/>
</dbReference>
<evidence type="ECO:0000256" key="5">
    <source>
        <dbReference type="ARBA" id="ARBA00024867"/>
    </source>
</evidence>
<reference evidence="9 10" key="1">
    <citation type="journal article" date="2019" name="Anaerobe">
        <title>Detection of Robinsoniella peoriensis in multiple bone samples of a trauma patient.</title>
        <authorList>
            <person name="Schrottner P."/>
            <person name="Hartwich K."/>
            <person name="Bunk B."/>
            <person name="Schober I."/>
            <person name="Helbig S."/>
            <person name="Rudolph W.W."/>
            <person name="Gunzer F."/>
        </authorList>
    </citation>
    <scope>NUCLEOTIDE SEQUENCE [LARGE SCALE GENOMIC DNA]</scope>
    <source>
        <strain evidence="9 10">DSM 106044</strain>
    </source>
</reference>
<keyword evidence="4" id="KW-0804">Transcription</keyword>
<dbReference type="AlphaFoldDB" id="A0A4U8QBW1"/>
<dbReference type="SMART" id="SM00448">
    <property type="entry name" value="REC"/>
    <property type="match status" value="1"/>
</dbReference>
<evidence type="ECO:0000313" key="10">
    <source>
        <dbReference type="Proteomes" id="UP000306509"/>
    </source>
</evidence>
<dbReference type="GO" id="GO:0043565">
    <property type="term" value="F:sequence-specific DNA binding"/>
    <property type="evidence" value="ECO:0007669"/>
    <property type="project" value="InterPro"/>
</dbReference>
<dbReference type="InterPro" id="IPR009057">
    <property type="entry name" value="Homeodomain-like_sf"/>
</dbReference>
<evidence type="ECO:0000256" key="1">
    <source>
        <dbReference type="ARBA" id="ARBA00018672"/>
    </source>
</evidence>
<evidence type="ECO:0000259" key="7">
    <source>
        <dbReference type="PROSITE" id="PS01124"/>
    </source>
</evidence>
<organism evidence="9 10">
    <name type="scientific">Robinsoniella peoriensis</name>
    <dbReference type="NCBI Taxonomy" id="180332"/>
    <lineage>
        <taxon>Bacteria</taxon>
        <taxon>Bacillati</taxon>
        <taxon>Bacillota</taxon>
        <taxon>Clostridia</taxon>
        <taxon>Lachnospirales</taxon>
        <taxon>Lachnospiraceae</taxon>
        <taxon>Robinsoniella</taxon>
    </lineage>
</organism>
<evidence type="ECO:0000259" key="8">
    <source>
        <dbReference type="PROSITE" id="PS50110"/>
    </source>
</evidence>
<dbReference type="InterPro" id="IPR018060">
    <property type="entry name" value="HTH_AraC"/>
</dbReference>
<evidence type="ECO:0000313" key="9">
    <source>
        <dbReference type="EMBL" id="TLD02004.1"/>
    </source>
</evidence>
<protein>
    <recommendedName>
        <fullName evidence="1">Stage 0 sporulation protein A homolog</fullName>
    </recommendedName>
</protein>
<feature type="domain" description="Response regulatory" evidence="8">
    <location>
        <begin position="2"/>
        <end position="119"/>
    </location>
</feature>
<dbReference type="EMBL" id="QGQD01000023">
    <property type="protein sequence ID" value="TLD02004.1"/>
    <property type="molecule type" value="Genomic_DNA"/>
</dbReference>
<dbReference type="STRING" id="180332.GCA_000797495_00370"/>
<dbReference type="PANTHER" id="PTHR43280">
    <property type="entry name" value="ARAC-FAMILY TRANSCRIPTIONAL REGULATOR"/>
    <property type="match status" value="1"/>
</dbReference>
<dbReference type="Proteomes" id="UP000306509">
    <property type="component" value="Unassembled WGS sequence"/>
</dbReference>
<feature type="modified residue" description="4-aspartylphosphate" evidence="6">
    <location>
        <position position="54"/>
    </location>
</feature>
<dbReference type="RefSeq" id="WP_138001934.1">
    <property type="nucleotide sequence ID" value="NZ_QGQD01000023.1"/>
</dbReference>